<dbReference type="PANTHER" id="PTHR10963">
    <property type="entry name" value="GLYCOSYL HYDROLASE-RELATED"/>
    <property type="match status" value="1"/>
</dbReference>
<organism evidence="2 3">
    <name type="scientific">Acrocarpospora pleiomorpha</name>
    <dbReference type="NCBI Taxonomy" id="90975"/>
    <lineage>
        <taxon>Bacteria</taxon>
        <taxon>Bacillati</taxon>
        <taxon>Actinomycetota</taxon>
        <taxon>Actinomycetes</taxon>
        <taxon>Streptosporangiales</taxon>
        <taxon>Streptosporangiaceae</taxon>
        <taxon>Acrocarpospora</taxon>
    </lineage>
</organism>
<gene>
    <name evidence="2" type="ORF">Aple_074170</name>
</gene>
<dbReference type="GO" id="GO:0005975">
    <property type="term" value="P:carbohydrate metabolic process"/>
    <property type="evidence" value="ECO:0007669"/>
    <property type="project" value="InterPro"/>
</dbReference>
<evidence type="ECO:0000313" key="3">
    <source>
        <dbReference type="Proteomes" id="UP000377595"/>
    </source>
</evidence>
<dbReference type="InterPro" id="IPR013320">
    <property type="entry name" value="ConA-like_dom_sf"/>
</dbReference>
<dbReference type="GO" id="GO:0004553">
    <property type="term" value="F:hydrolase activity, hydrolyzing O-glycosyl compounds"/>
    <property type="evidence" value="ECO:0007669"/>
    <property type="project" value="InterPro"/>
</dbReference>
<dbReference type="AlphaFoldDB" id="A0A5M3Y1C3"/>
<name>A0A5M3Y1C3_9ACTN</name>
<dbReference type="Proteomes" id="UP000377595">
    <property type="component" value="Unassembled WGS sequence"/>
</dbReference>
<dbReference type="PROSITE" id="PS51762">
    <property type="entry name" value="GH16_2"/>
    <property type="match status" value="1"/>
</dbReference>
<reference evidence="2 3" key="1">
    <citation type="submission" date="2019-10" db="EMBL/GenBank/DDBJ databases">
        <title>Whole genome shotgun sequence of Acrocarpospora pleiomorpha NBRC 16267.</title>
        <authorList>
            <person name="Ichikawa N."/>
            <person name="Kimura A."/>
            <person name="Kitahashi Y."/>
            <person name="Komaki H."/>
            <person name="Oguchi A."/>
        </authorList>
    </citation>
    <scope>NUCLEOTIDE SEQUENCE [LARGE SCALE GENOMIC DNA]</scope>
    <source>
        <strain evidence="2 3">NBRC 16267</strain>
    </source>
</reference>
<dbReference type="CDD" id="cd00413">
    <property type="entry name" value="Glyco_hydrolase_16"/>
    <property type="match status" value="1"/>
</dbReference>
<dbReference type="EMBL" id="BLAF01000053">
    <property type="protein sequence ID" value="GES24518.1"/>
    <property type="molecule type" value="Genomic_DNA"/>
</dbReference>
<comment type="caution">
    <text evidence="2">The sequence shown here is derived from an EMBL/GenBank/DDBJ whole genome shotgun (WGS) entry which is preliminary data.</text>
</comment>
<dbReference type="Gene3D" id="2.60.120.200">
    <property type="match status" value="1"/>
</dbReference>
<keyword evidence="3" id="KW-1185">Reference proteome</keyword>
<dbReference type="Pfam" id="PF00722">
    <property type="entry name" value="Glyco_hydro_16"/>
    <property type="match status" value="1"/>
</dbReference>
<accession>A0A5M3Y1C3</accession>
<sequence length="273" mass="30562">MSLGMILLITATSATGQPASATAKGLLLQGEDTAAKPIKWGKPILVENFSGTKINTKSWYVYDSPNATPPRSKGAVRVRNGKVELTGGFNAGGKDVSGGMAMRLNQMYGRWEARFRSERGAGYSPVILLWPKTERWPADGEIDIIEVPWSARDKAMHYIHNGPKNTKRGHTFKGDFTRWHTVAVEWLPTKVTYWVDGKKSWVVTDPKLIPKTSHMHLTLQNDWGCNMWAPCRNAQTPDHVTMYVDWVKVYRLPGSERKPEPSSIDPTTPLSTR</sequence>
<dbReference type="SUPFAM" id="SSF49899">
    <property type="entry name" value="Concanavalin A-like lectins/glucanases"/>
    <property type="match status" value="1"/>
</dbReference>
<evidence type="ECO:0000259" key="1">
    <source>
        <dbReference type="PROSITE" id="PS51762"/>
    </source>
</evidence>
<dbReference type="InterPro" id="IPR000757">
    <property type="entry name" value="Beta-glucanase-like"/>
</dbReference>
<dbReference type="RefSeq" id="WP_218038687.1">
    <property type="nucleotide sequence ID" value="NZ_BAAAHM010000026.1"/>
</dbReference>
<dbReference type="InterPro" id="IPR050546">
    <property type="entry name" value="Glycosyl_Hydrlase_16"/>
</dbReference>
<dbReference type="PANTHER" id="PTHR10963:SF60">
    <property type="entry name" value="GRAM-NEGATIVE BACTERIA-BINDING PROTEIN 1-RELATED"/>
    <property type="match status" value="1"/>
</dbReference>
<protein>
    <recommendedName>
        <fullName evidence="1">GH16 domain-containing protein</fullName>
    </recommendedName>
</protein>
<evidence type="ECO:0000313" key="2">
    <source>
        <dbReference type="EMBL" id="GES24518.1"/>
    </source>
</evidence>
<proteinExistence type="predicted"/>
<feature type="domain" description="GH16" evidence="1">
    <location>
        <begin position="37"/>
        <end position="255"/>
    </location>
</feature>